<protein>
    <recommendedName>
        <fullName evidence="3">exo-alpha-sialidase</fullName>
        <ecNumber evidence="3">3.2.1.18</ecNumber>
    </recommendedName>
</protein>
<dbReference type="AlphaFoldDB" id="T2PM54"/>
<evidence type="ECO:0000256" key="5">
    <source>
        <dbReference type="SAM" id="Phobius"/>
    </source>
</evidence>
<keyword evidence="5" id="KW-0812">Transmembrane</keyword>
<dbReference type="SUPFAM" id="SSF50939">
    <property type="entry name" value="Sialidases"/>
    <property type="match status" value="1"/>
</dbReference>
<dbReference type="GO" id="GO:0016020">
    <property type="term" value="C:membrane"/>
    <property type="evidence" value="ECO:0007669"/>
    <property type="project" value="TreeGrafter"/>
</dbReference>
<dbReference type="InterPro" id="IPR011040">
    <property type="entry name" value="Sialidase"/>
</dbReference>
<dbReference type="GO" id="GO:0005737">
    <property type="term" value="C:cytoplasm"/>
    <property type="evidence" value="ECO:0007669"/>
    <property type="project" value="TreeGrafter"/>
</dbReference>
<dbReference type="Pfam" id="PF13088">
    <property type="entry name" value="BNR_2"/>
    <property type="match status" value="1"/>
</dbReference>
<evidence type="ECO:0000256" key="4">
    <source>
        <dbReference type="SAM" id="MobiDB-lite"/>
    </source>
</evidence>
<feature type="compositionally biased region" description="Polar residues" evidence="4">
    <location>
        <begin position="657"/>
        <end position="678"/>
    </location>
</feature>
<dbReference type="GO" id="GO:0009313">
    <property type="term" value="P:oligosaccharide catabolic process"/>
    <property type="evidence" value="ECO:0007669"/>
    <property type="project" value="TreeGrafter"/>
</dbReference>
<sequence>MIGTAHKVCKNIFSAILTSATIVSLSIGVASATTPPHEQTEPVTFTITRTDDLKNDVRVGDTLRYKLTYTNNTNHNVTVWPTNSNLTAVAVEGNNGNCRWRNLQPGKTVSCTQGFHITEDSDIKEKGFTPSTDWKISKDANGNEVISTPKLIGDKVTNINPVPRPRKDGDPIRLATIGQTVEGLTGKPYYRIPAIAEANNGWILTAWDYRPNSAYDAPNPNSIVQRISKDGGKTFEKIQIVAKGKENPNKYGFSDPSYVVDQETGNIFLFFVKSYDGGVWDSTASTNQSDRHILDAAVTCSKDNGLTWSEPKVITKDITKYPKNERARFATSGHGIQLKYGKYKGRLIQQYAIVNSSNGSVQRNNEKWQAVSVYSDDHGVTWKAGNPVGLGKEQSHMDENKVVELSDGRIMLNSRPHEGGANNHRIIAFSNDGGETYGKAYKDETLPDPGNNAQITRAFPDAPIGSDAAKILLYSSSSGSGRANGLIRVSYNDGESWTEEKGFKNGAMAYSTIQALSQKAGGGYGLLYEGDNNDIMYTRISAEWLSIRPNITLGSTTKINLSTKEISLPVVNPTSTKYENIKVTSINTSDFTASSDSVTIEANKTTYIPLKIEVPKTAKVGDKLTAKIRIASANKNQDRSNTELSFETTITLNVVSETKNSSTQTDPLSNDQSHTDIQISKDSETTQSEKEINKNISPNIIPNKNNNKQNSSTFSTDKEYSQNYRKDYSNTDNSRTNYNYSSKAKHDNYNVDNSSIDNENNDKHYSKSGNALAKNRGMMQKTGINTTIPYALMILLIAISAALMKLKNMQY</sequence>
<evidence type="ECO:0000256" key="6">
    <source>
        <dbReference type="SAM" id="SignalP"/>
    </source>
</evidence>
<feature type="compositionally biased region" description="Polar residues" evidence="4">
    <location>
        <begin position="730"/>
        <end position="742"/>
    </location>
</feature>
<dbReference type="EC" id="3.2.1.18" evidence="3"/>
<reference evidence="8 9" key="1">
    <citation type="submission" date="2013-06" db="EMBL/GenBank/DDBJ databases">
        <authorList>
            <person name="Weinstock G."/>
            <person name="Sodergren E."/>
            <person name="Lobos E.A."/>
            <person name="Fulton L."/>
            <person name="Fulton R."/>
            <person name="Courtney L."/>
            <person name="Fronick C."/>
            <person name="O'Laughlin M."/>
            <person name="Godfrey J."/>
            <person name="Wilson R.M."/>
            <person name="Miner T."/>
            <person name="Farmer C."/>
            <person name="Delehaunty K."/>
            <person name="Cordes M."/>
            <person name="Minx P."/>
            <person name="Tomlinson C."/>
            <person name="Chen J."/>
            <person name="Wollam A."/>
            <person name="Pepin K.H."/>
            <person name="Bhonagiri V."/>
            <person name="Zhang X."/>
            <person name="Warren W."/>
            <person name="Mitreva M."/>
            <person name="Mardis E.R."/>
            <person name="Wilson R.K."/>
        </authorList>
    </citation>
    <scope>NUCLEOTIDE SEQUENCE [LARGE SCALE GENOMIC DNA]</scope>
    <source>
        <strain evidence="8 9">JCP8017A</strain>
    </source>
</reference>
<dbReference type="HOGENOM" id="CLU_377129_0_0_11"/>
<feature type="domain" description="Sialidase" evidence="7">
    <location>
        <begin position="223"/>
        <end position="515"/>
    </location>
</feature>
<dbReference type="PANTHER" id="PTHR10628">
    <property type="entry name" value="SIALIDASE"/>
    <property type="match status" value="1"/>
</dbReference>
<keyword evidence="5" id="KW-0472">Membrane</keyword>
<dbReference type="GO" id="GO:0004308">
    <property type="term" value="F:exo-alpha-sialidase activity"/>
    <property type="evidence" value="ECO:0007669"/>
    <property type="project" value="UniProtKB-EC"/>
</dbReference>
<feature type="compositionally biased region" description="Basic and acidic residues" evidence="4">
    <location>
        <begin position="716"/>
        <end position="729"/>
    </location>
</feature>
<dbReference type="CDD" id="cd15482">
    <property type="entry name" value="Sialidase_non-viral"/>
    <property type="match status" value="1"/>
</dbReference>
<feature type="signal peptide" evidence="6">
    <location>
        <begin position="1"/>
        <end position="32"/>
    </location>
</feature>
<comment type="similarity">
    <text evidence="2">Belongs to the glycosyl hydrolase 33 family.</text>
</comment>
<gene>
    <name evidence="8" type="ORF">HMPREF1577_00274</name>
</gene>
<feature type="transmembrane region" description="Helical" evidence="5">
    <location>
        <begin position="788"/>
        <end position="806"/>
    </location>
</feature>
<keyword evidence="5" id="KW-1133">Transmembrane helix</keyword>
<dbReference type="RefSeq" id="WP_020758025.1">
    <property type="nucleotide sequence ID" value="NZ_KE347826.1"/>
</dbReference>
<evidence type="ECO:0000256" key="3">
    <source>
        <dbReference type="ARBA" id="ARBA00012733"/>
    </source>
</evidence>
<dbReference type="PANTHER" id="PTHR10628:SF30">
    <property type="entry name" value="EXO-ALPHA-SIALIDASE"/>
    <property type="match status" value="1"/>
</dbReference>
<evidence type="ECO:0000256" key="1">
    <source>
        <dbReference type="ARBA" id="ARBA00000427"/>
    </source>
</evidence>
<dbReference type="EMBL" id="ATJN01000012">
    <property type="protein sequence ID" value="EPI53099.1"/>
    <property type="molecule type" value="Genomic_DNA"/>
</dbReference>
<dbReference type="InterPro" id="IPR026856">
    <property type="entry name" value="Sialidase_fam"/>
</dbReference>
<evidence type="ECO:0000313" key="8">
    <source>
        <dbReference type="EMBL" id="EPI53099.1"/>
    </source>
</evidence>
<evidence type="ECO:0000256" key="2">
    <source>
        <dbReference type="ARBA" id="ARBA00009348"/>
    </source>
</evidence>
<dbReference type="Gene3D" id="2.120.10.10">
    <property type="match status" value="1"/>
</dbReference>
<dbReference type="PATRIC" id="fig|1261062.4.peg.252"/>
<dbReference type="InterPro" id="IPR036278">
    <property type="entry name" value="Sialidase_sf"/>
</dbReference>
<comment type="caution">
    <text evidence="8">The sequence shown here is derived from an EMBL/GenBank/DDBJ whole genome shotgun (WGS) entry which is preliminary data.</text>
</comment>
<evidence type="ECO:0000313" key="9">
    <source>
        <dbReference type="Proteomes" id="UP000015779"/>
    </source>
</evidence>
<feature type="region of interest" description="Disordered" evidence="4">
    <location>
        <begin position="657"/>
        <end position="765"/>
    </location>
</feature>
<comment type="catalytic activity">
    <reaction evidence="1">
        <text>Hydrolysis of alpha-(2-&gt;3)-, alpha-(2-&gt;6)-, alpha-(2-&gt;8)- glycosidic linkages of terminal sialic acid residues in oligosaccharides, glycoproteins, glycolipids, colominic acid and synthetic substrates.</text>
        <dbReference type="EC" id="3.2.1.18"/>
    </reaction>
</comment>
<dbReference type="GO" id="GO:0006689">
    <property type="term" value="P:ganglioside catabolic process"/>
    <property type="evidence" value="ECO:0007669"/>
    <property type="project" value="TreeGrafter"/>
</dbReference>
<dbReference type="Proteomes" id="UP000015779">
    <property type="component" value="Unassembled WGS sequence"/>
</dbReference>
<keyword evidence="6" id="KW-0732">Signal</keyword>
<proteinExistence type="inferred from homology"/>
<feature type="compositionally biased region" description="Low complexity" evidence="4">
    <location>
        <begin position="694"/>
        <end position="712"/>
    </location>
</feature>
<accession>T2PM54</accession>
<organism evidence="8 9">
    <name type="scientific">Gardnerella pickettii JCP8017A</name>
    <dbReference type="NCBI Taxonomy" id="1261062"/>
    <lineage>
        <taxon>Bacteria</taxon>
        <taxon>Bacillati</taxon>
        <taxon>Actinomycetota</taxon>
        <taxon>Actinomycetes</taxon>
        <taxon>Bifidobacteriales</taxon>
        <taxon>Bifidobacteriaceae</taxon>
        <taxon>Gardnerella</taxon>
        <taxon>Gardnerella pickettii</taxon>
    </lineage>
</organism>
<evidence type="ECO:0000259" key="7">
    <source>
        <dbReference type="Pfam" id="PF13088"/>
    </source>
</evidence>
<name>T2PM54_9BIFI</name>
<feature type="chain" id="PRO_5004593482" description="exo-alpha-sialidase" evidence="6">
    <location>
        <begin position="33"/>
        <end position="811"/>
    </location>
</feature>
<feature type="compositionally biased region" description="Basic and acidic residues" evidence="4">
    <location>
        <begin position="679"/>
        <end position="693"/>
    </location>
</feature>